<dbReference type="eggNOG" id="KOG1201">
    <property type="taxonomic scope" value="Eukaryota"/>
</dbReference>
<evidence type="ECO:0000256" key="10">
    <source>
        <dbReference type="ARBA" id="ARBA00068717"/>
    </source>
</evidence>
<gene>
    <name evidence="15" type="ORF">PSEUBRA_SCAF7g04615</name>
</gene>
<keyword evidence="16" id="KW-1185">Reference proteome</keyword>
<dbReference type="InterPro" id="IPR036291">
    <property type="entry name" value="NAD(P)-bd_dom_sf"/>
</dbReference>
<reference evidence="16" key="1">
    <citation type="journal article" date="2013" name="Genome Announc.">
        <title>Draft genome sequence of Pseudozyma brasiliensis sp. nov. strain GHG001, a high producer of endo-1,4-xylanase isolated from an insect pest of sugarcane.</title>
        <authorList>
            <person name="Oliveira J.V.D.C."/>
            <person name="dos Santos R.A.C."/>
            <person name="Borges T.A."/>
            <person name="Riano-Pachon D.M."/>
            <person name="Goldman G.H."/>
        </authorList>
    </citation>
    <scope>NUCLEOTIDE SEQUENCE [LARGE SCALE GENOMIC DNA]</scope>
    <source>
        <strain evidence="16">GHG001</strain>
    </source>
</reference>
<name>V5ET19_KALBG</name>
<dbReference type="Proteomes" id="UP000019377">
    <property type="component" value="Unassembled WGS sequence"/>
</dbReference>
<evidence type="ECO:0000313" key="16">
    <source>
        <dbReference type="Proteomes" id="UP000019377"/>
    </source>
</evidence>
<evidence type="ECO:0000256" key="7">
    <source>
        <dbReference type="ARBA" id="ARBA00023098"/>
    </source>
</evidence>
<feature type="transmembrane region" description="Helical" evidence="13">
    <location>
        <begin position="78"/>
        <end position="98"/>
    </location>
</feature>
<dbReference type="SMART" id="SM00822">
    <property type="entry name" value="PKS_KR"/>
    <property type="match status" value="1"/>
</dbReference>
<dbReference type="RefSeq" id="XP_016290098.1">
    <property type="nucleotide sequence ID" value="XM_016439287.1"/>
</dbReference>
<dbReference type="GO" id="GO:0016020">
    <property type="term" value="C:membrane"/>
    <property type="evidence" value="ECO:0007669"/>
    <property type="project" value="UniProtKB-SubCell"/>
</dbReference>
<dbReference type="Gene3D" id="3.40.50.720">
    <property type="entry name" value="NAD(P)-binding Rossmann-like Domain"/>
    <property type="match status" value="1"/>
</dbReference>
<feature type="domain" description="Ketoreductase" evidence="14">
    <location>
        <begin position="115"/>
        <end position="327"/>
    </location>
</feature>
<comment type="similarity">
    <text evidence="2 12">Belongs to the short-chain dehydrogenases/reductases (SDR) family.</text>
</comment>
<evidence type="ECO:0000256" key="13">
    <source>
        <dbReference type="SAM" id="Phobius"/>
    </source>
</evidence>
<keyword evidence="4" id="KW-0521">NADP</keyword>
<dbReference type="PANTHER" id="PTHR24322:SF736">
    <property type="entry name" value="RETINOL DEHYDROGENASE 10"/>
    <property type="match status" value="1"/>
</dbReference>
<evidence type="ECO:0000256" key="1">
    <source>
        <dbReference type="ARBA" id="ARBA00004141"/>
    </source>
</evidence>
<dbReference type="PANTHER" id="PTHR24322">
    <property type="entry name" value="PKSB"/>
    <property type="match status" value="1"/>
</dbReference>
<evidence type="ECO:0000256" key="8">
    <source>
        <dbReference type="ARBA" id="ARBA00023136"/>
    </source>
</evidence>
<dbReference type="PRINTS" id="PR00081">
    <property type="entry name" value="GDHRDH"/>
</dbReference>
<dbReference type="FunFam" id="3.40.50.720:FF:000131">
    <property type="entry name" value="Short-chain dehydrogenase/reductase 3"/>
    <property type="match status" value="1"/>
</dbReference>
<dbReference type="Pfam" id="PF00106">
    <property type="entry name" value="adh_short"/>
    <property type="match status" value="1"/>
</dbReference>
<dbReference type="InterPro" id="IPR020904">
    <property type="entry name" value="Sc_DH/Rdtase_CS"/>
</dbReference>
<evidence type="ECO:0000313" key="15">
    <source>
        <dbReference type="EMBL" id="EST05109.1"/>
    </source>
</evidence>
<organism evidence="15 16">
    <name type="scientific">Kalmanozyma brasiliensis (strain GHG001)</name>
    <name type="common">Yeast</name>
    <name type="synonym">Pseudozyma brasiliensis</name>
    <dbReference type="NCBI Taxonomy" id="1365824"/>
    <lineage>
        <taxon>Eukaryota</taxon>
        <taxon>Fungi</taxon>
        <taxon>Dikarya</taxon>
        <taxon>Basidiomycota</taxon>
        <taxon>Ustilaginomycotina</taxon>
        <taxon>Ustilaginomycetes</taxon>
        <taxon>Ustilaginales</taxon>
        <taxon>Ustilaginaceae</taxon>
        <taxon>Kalmanozyma</taxon>
    </lineage>
</organism>
<evidence type="ECO:0000256" key="11">
    <source>
        <dbReference type="ARBA" id="ARBA00082544"/>
    </source>
</evidence>
<dbReference type="PRINTS" id="PR00080">
    <property type="entry name" value="SDRFAMILY"/>
</dbReference>
<evidence type="ECO:0000256" key="12">
    <source>
        <dbReference type="RuleBase" id="RU000363"/>
    </source>
</evidence>
<keyword evidence="3 13" id="KW-0812">Transmembrane</keyword>
<dbReference type="OrthoDB" id="10253736at2759"/>
<protein>
    <recommendedName>
        <fullName evidence="10">Short-chain dehydrogenase/reductase 3</fullName>
    </recommendedName>
    <alternativeName>
        <fullName evidence="11">Retinal short-chain dehydrogenase/reductase 1</fullName>
    </alternativeName>
</protein>
<evidence type="ECO:0000256" key="9">
    <source>
        <dbReference type="ARBA" id="ARBA00059620"/>
    </source>
</evidence>
<sequence>MTAATKDSKGLTVYKPPFTIDTINAFLSKVPFSSPFLAILPGLAVLYHRRTNPHLASSTTLGEGFTLVKNLLFSQYKFVGVIWILVLIRTINGILVRYNRNHREWARDPIDYKNDVVVITGGSAGIGKEIVQLLSHKKKAHIAVLDMAPPTYIAAPAGAPEILYYKTDVSNLEQVSEVGKKIRQAFGGKKVGVLINCAGVASGNTILDCDLDSVARLWRINTFANWVTVKEFCPDMIARNHGHVVTVSSAGAYSTLPSMSEYATSKAAALAFHECLAIEMRTRYNAPRVRTSLVAPTKVRTALGDGMEDHADPFFTPVLEPIQVAEQIVWSLDSGLSQHLMLPGFAVILPWIRAAPDWFRRALAVIDNGDNTVTEKSMSRAMKNGYGKNWEGADKELYERRTKLMANQKGSK</sequence>
<dbReference type="SUPFAM" id="SSF51735">
    <property type="entry name" value="NAD(P)-binding Rossmann-fold domains"/>
    <property type="match status" value="1"/>
</dbReference>
<dbReference type="InterPro" id="IPR002347">
    <property type="entry name" value="SDR_fam"/>
</dbReference>
<evidence type="ECO:0000256" key="3">
    <source>
        <dbReference type="ARBA" id="ARBA00022692"/>
    </source>
</evidence>
<keyword evidence="6" id="KW-0560">Oxidoreductase</keyword>
<dbReference type="HOGENOM" id="CLU_010194_5_0_1"/>
<evidence type="ECO:0000259" key="14">
    <source>
        <dbReference type="SMART" id="SM00822"/>
    </source>
</evidence>
<dbReference type="GO" id="GO:0052650">
    <property type="term" value="F:all-trans-retinol dehydrogenase (NADP+) activity"/>
    <property type="evidence" value="ECO:0007669"/>
    <property type="project" value="UniProtKB-ARBA"/>
</dbReference>
<dbReference type="STRING" id="1365824.V5ET19"/>
<dbReference type="OMA" id="WITAKEF"/>
<accession>V5ET19</accession>
<dbReference type="PROSITE" id="PS00061">
    <property type="entry name" value="ADH_SHORT"/>
    <property type="match status" value="1"/>
</dbReference>
<dbReference type="EMBL" id="KI545893">
    <property type="protein sequence ID" value="EST05109.1"/>
    <property type="molecule type" value="Genomic_DNA"/>
</dbReference>
<comment type="subcellular location">
    <subcellularLocation>
        <location evidence="1">Membrane</location>
        <topology evidence="1">Multi-pass membrane protein</topology>
    </subcellularLocation>
</comment>
<dbReference type="InterPro" id="IPR057326">
    <property type="entry name" value="KR_dom"/>
</dbReference>
<dbReference type="GeneID" id="27421996"/>
<evidence type="ECO:0000256" key="5">
    <source>
        <dbReference type="ARBA" id="ARBA00022989"/>
    </source>
</evidence>
<dbReference type="CDD" id="cd05339">
    <property type="entry name" value="17beta-HSDXI-like_SDR_c"/>
    <property type="match status" value="1"/>
</dbReference>
<keyword evidence="8 13" id="KW-0472">Membrane</keyword>
<evidence type="ECO:0000256" key="6">
    <source>
        <dbReference type="ARBA" id="ARBA00023002"/>
    </source>
</evidence>
<comment type="function">
    <text evidence="9">Catalyzes the reduction of all-trans-retinal to all-trans-retinol in the presence of NADPH.</text>
</comment>
<proteinExistence type="inferred from homology"/>
<keyword evidence="7" id="KW-0443">Lipid metabolism</keyword>
<evidence type="ECO:0000256" key="4">
    <source>
        <dbReference type="ARBA" id="ARBA00022857"/>
    </source>
</evidence>
<keyword evidence="5 13" id="KW-1133">Transmembrane helix</keyword>
<evidence type="ECO:0000256" key="2">
    <source>
        <dbReference type="ARBA" id="ARBA00006484"/>
    </source>
</evidence>
<dbReference type="AlphaFoldDB" id="V5ET19"/>